<dbReference type="GeneTree" id="ENSGT00390000006980"/>
<evidence type="ECO:0000256" key="3">
    <source>
        <dbReference type="ARBA" id="ARBA00023242"/>
    </source>
</evidence>
<feature type="domain" description="Ribosomal RNA-processing protein 14/surfeit locus protein 6 C-terminal" evidence="6">
    <location>
        <begin position="120"/>
        <end position="316"/>
    </location>
</feature>
<dbReference type="Pfam" id="PF04935">
    <property type="entry name" value="SURF6"/>
    <property type="match status" value="1"/>
</dbReference>
<reference evidence="7" key="2">
    <citation type="submission" date="2025-09" db="UniProtKB">
        <authorList>
            <consortium name="Ensembl"/>
        </authorList>
    </citation>
    <scope>IDENTIFICATION</scope>
</reference>
<feature type="compositionally biased region" description="Basic and acidic residues" evidence="5">
    <location>
        <begin position="156"/>
        <end position="170"/>
    </location>
</feature>
<dbReference type="Proteomes" id="UP000694569">
    <property type="component" value="Unplaced"/>
</dbReference>
<feature type="compositionally biased region" description="Basic and acidic residues" evidence="5">
    <location>
        <begin position="325"/>
        <end position="336"/>
    </location>
</feature>
<name>A0A8C5R4M1_9ANUR</name>
<evidence type="ECO:0000256" key="4">
    <source>
        <dbReference type="SAM" id="Coils"/>
    </source>
</evidence>
<feature type="region of interest" description="Disordered" evidence="5">
    <location>
        <begin position="14"/>
        <end position="89"/>
    </location>
</feature>
<dbReference type="GO" id="GO:0042274">
    <property type="term" value="P:ribosomal small subunit biogenesis"/>
    <property type="evidence" value="ECO:0007669"/>
    <property type="project" value="TreeGrafter"/>
</dbReference>
<keyword evidence="8" id="KW-1185">Reference proteome</keyword>
<sequence>MASLLRKDSYIQSLGKKVCVPQNEPKKRKPFKDRDDTDGPTKPKKKKKTPRKRTGKAKQERDAQGARPISSLSFQAGSGTGLWTTQSSFSTVDILRKRLHEKIQESRGQVSTKGLSEEDAEKRRQRRKQERERKKRKRKGLKMKEAQTVQENGSPDVKEEEPKEEAKTKDQAPFVFNKVDVHDELLNKVMKKKEKKQYVKGNITPLTGKNYKQLLSRLELRKNKLEELRAKDQSKAEELESKIKWTNVLYKAEGVKIKDNEVMLKTALKRKEKRREQRKKHWDNRTELTTDRMQKRQEKRRRNIKKRKTAKLDKKKDRARKKGRILPEDLAKSNIK</sequence>
<proteinExistence type="inferred from homology"/>
<feature type="compositionally biased region" description="Basic and acidic residues" evidence="5">
    <location>
        <begin position="283"/>
        <end position="296"/>
    </location>
</feature>
<feature type="region of interest" description="Disordered" evidence="5">
    <location>
        <begin position="102"/>
        <end position="171"/>
    </location>
</feature>
<evidence type="ECO:0000256" key="1">
    <source>
        <dbReference type="ARBA" id="ARBA00004123"/>
    </source>
</evidence>
<keyword evidence="3" id="KW-0539">Nucleus</keyword>
<dbReference type="PANTHER" id="PTHR14369">
    <property type="entry name" value="SURFEIT LOCUS PROTEIN 6"/>
    <property type="match status" value="1"/>
</dbReference>
<feature type="compositionally biased region" description="Basic residues" evidence="5">
    <location>
        <begin position="123"/>
        <end position="141"/>
    </location>
</feature>
<feature type="compositionally biased region" description="Basic and acidic residues" evidence="5">
    <location>
        <begin position="32"/>
        <end position="41"/>
    </location>
</feature>
<dbReference type="InterPro" id="IPR007019">
    <property type="entry name" value="SURF6"/>
</dbReference>
<protein>
    <submittedName>
        <fullName evidence="7">Surfeit 6</fullName>
    </submittedName>
</protein>
<dbReference type="PANTHER" id="PTHR14369:SF0">
    <property type="entry name" value="SURFEIT LOCUS PROTEIN 6"/>
    <property type="match status" value="1"/>
</dbReference>
<feature type="region of interest" description="Disordered" evidence="5">
    <location>
        <begin position="269"/>
        <end position="336"/>
    </location>
</feature>
<dbReference type="OrthoDB" id="444809at2759"/>
<comment type="similarity">
    <text evidence="2">Belongs to the SURF6 family.</text>
</comment>
<comment type="subcellular location">
    <subcellularLocation>
        <location evidence="1">Nucleus</location>
    </subcellularLocation>
</comment>
<feature type="compositionally biased region" description="Basic residues" evidence="5">
    <location>
        <begin position="297"/>
        <end position="309"/>
    </location>
</feature>
<dbReference type="GO" id="GO:0005730">
    <property type="term" value="C:nucleolus"/>
    <property type="evidence" value="ECO:0007669"/>
    <property type="project" value="TreeGrafter"/>
</dbReference>
<evidence type="ECO:0000256" key="5">
    <source>
        <dbReference type="SAM" id="MobiDB-lite"/>
    </source>
</evidence>
<feature type="coiled-coil region" evidence="4">
    <location>
        <begin position="208"/>
        <end position="242"/>
    </location>
</feature>
<evidence type="ECO:0000313" key="8">
    <source>
        <dbReference type="Proteomes" id="UP000694569"/>
    </source>
</evidence>
<dbReference type="Ensembl" id="ENSLLET00000049322.1">
    <property type="protein sequence ID" value="ENSLLEP00000047463.1"/>
    <property type="gene ID" value="ENSLLEG00000029984.1"/>
</dbReference>
<feature type="compositionally biased region" description="Basic residues" evidence="5">
    <location>
        <begin position="269"/>
        <end position="282"/>
    </location>
</feature>
<dbReference type="InterPro" id="IPR029190">
    <property type="entry name" value="Rrp14/SURF6_C"/>
</dbReference>
<feature type="compositionally biased region" description="Polar residues" evidence="5">
    <location>
        <begin position="70"/>
        <end position="89"/>
    </location>
</feature>
<evidence type="ECO:0000259" key="6">
    <source>
        <dbReference type="Pfam" id="PF04935"/>
    </source>
</evidence>
<feature type="compositionally biased region" description="Basic residues" evidence="5">
    <location>
        <begin position="42"/>
        <end position="56"/>
    </location>
</feature>
<keyword evidence="4" id="KW-0175">Coiled coil</keyword>
<evidence type="ECO:0000313" key="7">
    <source>
        <dbReference type="Ensembl" id="ENSLLEP00000047463.1"/>
    </source>
</evidence>
<evidence type="ECO:0000256" key="2">
    <source>
        <dbReference type="ARBA" id="ARBA00005904"/>
    </source>
</evidence>
<dbReference type="GO" id="GO:0003677">
    <property type="term" value="F:DNA binding"/>
    <property type="evidence" value="ECO:0007669"/>
    <property type="project" value="TreeGrafter"/>
</dbReference>
<reference evidence="7" key="1">
    <citation type="submission" date="2025-08" db="UniProtKB">
        <authorList>
            <consortium name="Ensembl"/>
        </authorList>
    </citation>
    <scope>IDENTIFICATION</scope>
</reference>
<dbReference type="GO" id="GO:0003723">
    <property type="term" value="F:RNA binding"/>
    <property type="evidence" value="ECO:0007669"/>
    <property type="project" value="TreeGrafter"/>
</dbReference>
<organism evidence="7 8">
    <name type="scientific">Leptobrachium leishanense</name>
    <name type="common">Leishan spiny toad</name>
    <dbReference type="NCBI Taxonomy" id="445787"/>
    <lineage>
        <taxon>Eukaryota</taxon>
        <taxon>Metazoa</taxon>
        <taxon>Chordata</taxon>
        <taxon>Craniata</taxon>
        <taxon>Vertebrata</taxon>
        <taxon>Euteleostomi</taxon>
        <taxon>Amphibia</taxon>
        <taxon>Batrachia</taxon>
        <taxon>Anura</taxon>
        <taxon>Pelobatoidea</taxon>
        <taxon>Megophryidae</taxon>
        <taxon>Leptobrachium</taxon>
    </lineage>
</organism>
<dbReference type="AlphaFoldDB" id="A0A8C5R4M1"/>
<dbReference type="GO" id="GO:0042273">
    <property type="term" value="P:ribosomal large subunit biogenesis"/>
    <property type="evidence" value="ECO:0007669"/>
    <property type="project" value="TreeGrafter"/>
</dbReference>
<accession>A0A8C5R4M1</accession>